<dbReference type="RefSeq" id="WP_192506087.1">
    <property type="nucleotide sequence ID" value="NZ_AQGV01000010.1"/>
</dbReference>
<dbReference type="InterPro" id="IPR021344">
    <property type="entry name" value="DUF2970"/>
</dbReference>
<keyword evidence="1" id="KW-0812">Transmembrane</keyword>
<proteinExistence type="predicted"/>
<feature type="transmembrane region" description="Helical" evidence="1">
    <location>
        <begin position="35"/>
        <end position="58"/>
    </location>
</feature>
<reference evidence="2 3" key="1">
    <citation type="submission" date="2015-03" db="EMBL/GenBank/DDBJ databases">
        <title>Genome sequence of Pseudoalteromonas aurantia.</title>
        <authorList>
            <person name="Xie B.-B."/>
            <person name="Rong J.-C."/>
            <person name="Qin Q.-L."/>
            <person name="Zhang Y.-Z."/>
        </authorList>
    </citation>
    <scope>NUCLEOTIDE SEQUENCE [LARGE SCALE GENOMIC DNA]</scope>
    <source>
        <strain evidence="2 3">208</strain>
    </source>
</reference>
<keyword evidence="1" id="KW-1133">Transmembrane helix</keyword>
<name>A0ABR9E6F2_9GAMM</name>
<comment type="caution">
    <text evidence="2">The sequence shown here is derived from an EMBL/GenBank/DDBJ whole genome shotgun (WGS) entry which is preliminary data.</text>
</comment>
<evidence type="ECO:0000313" key="2">
    <source>
        <dbReference type="EMBL" id="MBE0366566.1"/>
    </source>
</evidence>
<evidence type="ECO:0000256" key="1">
    <source>
        <dbReference type="SAM" id="Phobius"/>
    </source>
</evidence>
<evidence type="ECO:0000313" key="3">
    <source>
        <dbReference type="Proteomes" id="UP000615755"/>
    </source>
</evidence>
<dbReference type="Pfam" id="PF11174">
    <property type="entry name" value="DUF2970"/>
    <property type="match status" value="1"/>
</dbReference>
<protein>
    <recommendedName>
        <fullName evidence="4">DUF2970 domain-containing protein</fullName>
    </recommendedName>
</protein>
<organism evidence="2 3">
    <name type="scientific">Pseudoalteromonas aurantia 208</name>
    <dbReference type="NCBI Taxonomy" id="1314867"/>
    <lineage>
        <taxon>Bacteria</taxon>
        <taxon>Pseudomonadati</taxon>
        <taxon>Pseudomonadota</taxon>
        <taxon>Gammaproteobacteria</taxon>
        <taxon>Alteromonadales</taxon>
        <taxon>Pseudoalteromonadaceae</taxon>
        <taxon>Pseudoalteromonas</taxon>
    </lineage>
</organism>
<keyword evidence="3" id="KW-1185">Reference proteome</keyword>
<dbReference type="Proteomes" id="UP000615755">
    <property type="component" value="Unassembled WGS sequence"/>
</dbReference>
<accession>A0ABR9E6F2</accession>
<dbReference type="EMBL" id="AQGV01000010">
    <property type="protein sequence ID" value="MBE0366566.1"/>
    <property type="molecule type" value="Genomic_DNA"/>
</dbReference>
<keyword evidence="1" id="KW-0472">Membrane</keyword>
<evidence type="ECO:0008006" key="4">
    <source>
        <dbReference type="Google" id="ProtNLM"/>
    </source>
</evidence>
<sequence>MKLLSIFQSVLAALFGVQSHGKYEFDFNSGSFLPYAVVGIALVTGFVVALVVLVNYILN</sequence>
<gene>
    <name evidence="2" type="ORF">PAUR_a3595</name>
</gene>